<organism evidence="7 8">
    <name type="scientific">Nocardia neocaledoniensis</name>
    <dbReference type="NCBI Taxonomy" id="236511"/>
    <lineage>
        <taxon>Bacteria</taxon>
        <taxon>Bacillati</taxon>
        <taxon>Actinomycetota</taxon>
        <taxon>Actinomycetes</taxon>
        <taxon>Mycobacteriales</taxon>
        <taxon>Nocardiaceae</taxon>
        <taxon>Nocardia</taxon>
    </lineage>
</organism>
<sequence length="591" mass="64444">MNTISQSIDTVCAAFQLTKTVDPGAVAIRTPQDVISVTWHEYDRRVRAVAEGLHAYGVRPGDVVAMMMRNRPEFAWIDCGAMHLGATTLSVYNTSAPEQLAYVLEHSGAQVLLCEQAMLDTVQHSGVRVEHLVSVEGPDPRADLTLEDLQATTSPGFDFDATWRNVRPDDTATLIYTSGTSGTPKAVPISHSNIMAAAQAIGEVVPMHFGDSITSFMPAAHIADRVSTLYWMAIHGIQVTYVDDPKFILPALVDTRPTLWFAVPRIWEKFRAALETLIDSETDDEVRETSRRAIEFGRQTIRARQNDSQPPVVSDVERRHLENMLSRLRATLGLDRTRAAVCGSAPIAADTLEFFSALGIPIIEVWGMTETTGIGTINPPHSNRLGTVGIAMPGNEIRLADDGELLIRGPVCFSGYRGAPELTGDALDADGWVHTGDIAEIDDNGYVRIVDRKKEILINAAGKNMSPAHIENTIKTACPLIACITVIGDGRPFNVALITLDPDAAIAAARQLGIADHSLATLASNSQIHEIVAAGVDKGNASLSRVEQIKRHIILNASWDPGGDELTPTMKLRRKQITEKYRDHIEFLYNA</sequence>
<dbReference type="CDD" id="cd05907">
    <property type="entry name" value="VL_LC_FACS_like"/>
    <property type="match status" value="1"/>
</dbReference>
<proteinExistence type="inferred from homology"/>
<keyword evidence="4" id="KW-0443">Lipid metabolism</keyword>
<dbReference type="InterPro" id="IPR000873">
    <property type="entry name" value="AMP-dep_synth/lig_dom"/>
</dbReference>
<dbReference type="PANTHER" id="PTHR43272">
    <property type="entry name" value="LONG-CHAIN-FATTY-ACID--COA LIGASE"/>
    <property type="match status" value="1"/>
</dbReference>
<dbReference type="InterPro" id="IPR020845">
    <property type="entry name" value="AMP-binding_CS"/>
</dbReference>
<keyword evidence="8" id="KW-1185">Reference proteome</keyword>
<dbReference type="PANTHER" id="PTHR43272:SF32">
    <property type="entry name" value="AMP-DEPENDENT SYNTHETASE_LIGASE DOMAIN-CONTAINING PROTEIN"/>
    <property type="match status" value="1"/>
</dbReference>
<dbReference type="EMBL" id="QGTL01000005">
    <property type="protein sequence ID" value="PWV74950.1"/>
    <property type="molecule type" value="Genomic_DNA"/>
</dbReference>
<evidence type="ECO:0000256" key="2">
    <source>
        <dbReference type="ARBA" id="ARBA00022598"/>
    </source>
</evidence>
<protein>
    <recommendedName>
        <fullName evidence="5">Acyl-CoA synthetase</fullName>
    </recommendedName>
</protein>
<dbReference type="GO" id="GO:0004467">
    <property type="term" value="F:long-chain fatty acid-CoA ligase activity"/>
    <property type="evidence" value="ECO:0007669"/>
    <property type="project" value="TreeGrafter"/>
</dbReference>
<evidence type="ECO:0000313" key="8">
    <source>
        <dbReference type="Proteomes" id="UP000246410"/>
    </source>
</evidence>
<dbReference type="RefSeq" id="WP_110038336.1">
    <property type="nucleotide sequence ID" value="NZ_QGTL01000005.1"/>
</dbReference>
<comment type="similarity">
    <text evidence="1">Belongs to the ATP-dependent AMP-binding enzyme family.</text>
</comment>
<reference evidence="7 8" key="1">
    <citation type="submission" date="2018-05" db="EMBL/GenBank/DDBJ databases">
        <title>Genomic Encyclopedia of Type Strains, Phase IV (KMG-IV): sequencing the most valuable type-strain genomes for metagenomic binning, comparative biology and taxonomic classification.</title>
        <authorList>
            <person name="Goeker M."/>
        </authorList>
    </citation>
    <scope>NUCLEOTIDE SEQUENCE [LARGE SCALE GENOMIC DNA]</scope>
    <source>
        <strain evidence="7 8">DSM 44717</strain>
    </source>
</reference>
<dbReference type="Gene3D" id="3.40.50.12780">
    <property type="entry name" value="N-terminal domain of ligase-like"/>
    <property type="match status" value="2"/>
</dbReference>
<gene>
    <name evidence="7" type="ORF">DFR69_10516</name>
</gene>
<name>A0A317NIM8_9NOCA</name>
<dbReference type="InterPro" id="IPR042099">
    <property type="entry name" value="ANL_N_sf"/>
</dbReference>
<evidence type="ECO:0000259" key="6">
    <source>
        <dbReference type="Pfam" id="PF00501"/>
    </source>
</evidence>
<comment type="caution">
    <text evidence="7">The sequence shown here is derived from an EMBL/GenBank/DDBJ whole genome shotgun (WGS) entry which is preliminary data.</text>
</comment>
<dbReference type="Proteomes" id="UP000246410">
    <property type="component" value="Unassembled WGS sequence"/>
</dbReference>
<dbReference type="AlphaFoldDB" id="A0A317NIM8"/>
<accession>A0A317NIM8</accession>
<dbReference type="GO" id="GO:0016020">
    <property type="term" value="C:membrane"/>
    <property type="evidence" value="ECO:0007669"/>
    <property type="project" value="TreeGrafter"/>
</dbReference>
<dbReference type="Pfam" id="PF23562">
    <property type="entry name" value="AMP-binding_C_3"/>
    <property type="match status" value="1"/>
</dbReference>
<dbReference type="SUPFAM" id="SSF56801">
    <property type="entry name" value="Acetyl-CoA synthetase-like"/>
    <property type="match status" value="1"/>
</dbReference>
<feature type="domain" description="AMP-dependent synthetase/ligase" evidence="6">
    <location>
        <begin position="22"/>
        <end position="416"/>
    </location>
</feature>
<evidence type="ECO:0000256" key="1">
    <source>
        <dbReference type="ARBA" id="ARBA00006432"/>
    </source>
</evidence>
<keyword evidence="3" id="KW-0276">Fatty acid metabolism</keyword>
<evidence type="ECO:0000313" key="7">
    <source>
        <dbReference type="EMBL" id="PWV74950.1"/>
    </source>
</evidence>
<evidence type="ECO:0000256" key="3">
    <source>
        <dbReference type="ARBA" id="ARBA00022832"/>
    </source>
</evidence>
<evidence type="ECO:0000256" key="4">
    <source>
        <dbReference type="ARBA" id="ARBA00023098"/>
    </source>
</evidence>
<dbReference type="PROSITE" id="PS00455">
    <property type="entry name" value="AMP_BINDING"/>
    <property type="match status" value="1"/>
</dbReference>
<evidence type="ECO:0000256" key="5">
    <source>
        <dbReference type="ARBA" id="ARBA00032875"/>
    </source>
</evidence>
<keyword evidence="2" id="KW-0436">Ligase</keyword>
<dbReference type="Pfam" id="PF00501">
    <property type="entry name" value="AMP-binding"/>
    <property type="match status" value="1"/>
</dbReference>